<protein>
    <submittedName>
        <fullName evidence="1">Uncharacterized protein</fullName>
    </submittedName>
</protein>
<gene>
    <name evidence="1" type="ORF">HPB49_014978</name>
</gene>
<comment type="caution">
    <text evidence="1">The sequence shown here is derived from an EMBL/GenBank/DDBJ whole genome shotgun (WGS) entry which is preliminary data.</text>
</comment>
<dbReference type="EMBL" id="CM023471">
    <property type="protein sequence ID" value="KAH7966275.1"/>
    <property type="molecule type" value="Genomic_DNA"/>
</dbReference>
<dbReference type="Proteomes" id="UP000821865">
    <property type="component" value="Chromosome 2"/>
</dbReference>
<sequence>MGERVWIRPEVVRATVLSEGQRARYYIVETDQGTVLQRNRRHLSGFSQGNRTDPEGSTDTTQVTSSADSTTDIPGAASTRVPEAVGGSEDGSVVRTRSGRRVVPQGLRRAIKTLNVATLNSGITRPSELSGTMNVKEVRSGNAPTDSDNKSSVTGETLERLTPSATPQPMSAGTPGGIAAVQVMPDLSNNITSFNDRKVPFDRTGERLAAFKEIRNEKLERFKERFRRSFVSQTRAAERWRKMHERVQQRNESSVAYLHAKMRLCREANLDFWDTREQVITGLRSKQLSVMFLGKSHDDDDDILYDIQAFERIEPRCMQENPSSREVPRAGDPL</sequence>
<evidence type="ECO:0000313" key="2">
    <source>
        <dbReference type="Proteomes" id="UP000821865"/>
    </source>
</evidence>
<organism evidence="1 2">
    <name type="scientific">Dermacentor silvarum</name>
    <name type="common">Tick</name>
    <dbReference type="NCBI Taxonomy" id="543639"/>
    <lineage>
        <taxon>Eukaryota</taxon>
        <taxon>Metazoa</taxon>
        <taxon>Ecdysozoa</taxon>
        <taxon>Arthropoda</taxon>
        <taxon>Chelicerata</taxon>
        <taxon>Arachnida</taxon>
        <taxon>Acari</taxon>
        <taxon>Parasitiformes</taxon>
        <taxon>Ixodida</taxon>
        <taxon>Ixodoidea</taxon>
        <taxon>Ixodidae</taxon>
        <taxon>Rhipicephalinae</taxon>
        <taxon>Dermacentor</taxon>
    </lineage>
</organism>
<proteinExistence type="predicted"/>
<keyword evidence="2" id="KW-1185">Reference proteome</keyword>
<reference evidence="1" key="1">
    <citation type="submission" date="2020-05" db="EMBL/GenBank/DDBJ databases">
        <title>Large-scale comparative analyses of tick genomes elucidate their genetic diversity and vector capacities.</title>
        <authorList>
            <person name="Jia N."/>
            <person name="Wang J."/>
            <person name="Shi W."/>
            <person name="Du L."/>
            <person name="Sun Y."/>
            <person name="Zhan W."/>
            <person name="Jiang J."/>
            <person name="Wang Q."/>
            <person name="Zhang B."/>
            <person name="Ji P."/>
            <person name="Sakyi L.B."/>
            <person name="Cui X."/>
            <person name="Yuan T."/>
            <person name="Jiang B."/>
            <person name="Yang W."/>
            <person name="Lam T.T.-Y."/>
            <person name="Chang Q."/>
            <person name="Ding S."/>
            <person name="Wang X."/>
            <person name="Zhu J."/>
            <person name="Ruan X."/>
            <person name="Zhao L."/>
            <person name="Wei J."/>
            <person name="Que T."/>
            <person name="Du C."/>
            <person name="Cheng J."/>
            <person name="Dai P."/>
            <person name="Han X."/>
            <person name="Huang E."/>
            <person name="Gao Y."/>
            <person name="Liu J."/>
            <person name="Shao H."/>
            <person name="Ye R."/>
            <person name="Li L."/>
            <person name="Wei W."/>
            <person name="Wang X."/>
            <person name="Wang C."/>
            <person name="Yang T."/>
            <person name="Huo Q."/>
            <person name="Li W."/>
            <person name="Guo W."/>
            <person name="Chen H."/>
            <person name="Zhou L."/>
            <person name="Ni X."/>
            <person name="Tian J."/>
            <person name="Zhou Y."/>
            <person name="Sheng Y."/>
            <person name="Liu T."/>
            <person name="Pan Y."/>
            <person name="Xia L."/>
            <person name="Li J."/>
            <person name="Zhao F."/>
            <person name="Cao W."/>
        </authorList>
    </citation>
    <scope>NUCLEOTIDE SEQUENCE</scope>
    <source>
        <strain evidence="1">Dsil-2018</strain>
    </source>
</reference>
<evidence type="ECO:0000313" key="1">
    <source>
        <dbReference type="EMBL" id="KAH7966275.1"/>
    </source>
</evidence>
<name>A0ACB8DE01_DERSI</name>
<accession>A0ACB8DE01</accession>